<dbReference type="InterPro" id="IPR010502">
    <property type="entry name" value="Carb-bd_dom_fam9"/>
</dbReference>
<accession>A0A5F1YB44</accession>
<sequence length="442" mass="49636">MKRIDRSKRNLLFALTLLVGGVLFSQENTIDPKSIERTLTELLREKGITFPFEIGQGEESCKADFDSDGIQDFAATVRFVGSPKDESENFRDQDGFLSLVIGDGKRGIRSNSLLPIVPCDSCGGVYGRPEVTVQCKGATVKVQSYGGSNWRWANAEILRWKSGNWQWIGSDSYSYHTYFGDGIKTSLNRINLDATREYEGRSNPETPKLPSKGPIRFKRIVSSRSKGDSEKDKKNEDIQNLPFSIDSKDWLVEGKSNWKGPSDLSFKIASRWDTQRLFLNVEVTDDSILACSEGKNDCDSIEIVLDSDPSLLDIGPDGGLRKTPEKRWMKLVLPIRDEEGEWKYDAKTSAKDRINVKFVKTKSGYSIYGGIPWSRWIEDPKTNTPNVGSVFLATVSVIDFDFPKDKGKTMSSSKIRGKDPFTFGELELSENPYSLGSYRKGE</sequence>
<dbReference type="SUPFAM" id="SSF49344">
    <property type="entry name" value="CBD9-like"/>
    <property type="match status" value="1"/>
</dbReference>
<evidence type="ECO:0000313" key="2">
    <source>
        <dbReference type="EMBL" id="TGK33308.1"/>
    </source>
</evidence>
<dbReference type="OrthoDB" id="86940at2"/>
<protein>
    <recommendedName>
        <fullName evidence="1">Carbohydrate-binding domain-containing protein</fullName>
    </recommendedName>
</protein>
<dbReference type="AlphaFoldDB" id="A0A5F1YB44"/>
<dbReference type="EMBL" id="RQFA01000046">
    <property type="protein sequence ID" value="TGK33308.1"/>
    <property type="molecule type" value="Genomic_DNA"/>
</dbReference>
<dbReference type="GO" id="GO:0016052">
    <property type="term" value="P:carbohydrate catabolic process"/>
    <property type="evidence" value="ECO:0007669"/>
    <property type="project" value="InterPro"/>
</dbReference>
<dbReference type="GO" id="GO:0004553">
    <property type="term" value="F:hydrolase activity, hydrolyzing O-glycosyl compounds"/>
    <property type="evidence" value="ECO:0007669"/>
    <property type="project" value="InterPro"/>
</dbReference>
<gene>
    <name evidence="2" type="ORF">EHQ17_10975</name>
</gene>
<dbReference type="RefSeq" id="WP_135594590.1">
    <property type="nucleotide sequence ID" value="NZ_RQEZ01000013.1"/>
</dbReference>
<dbReference type="Gene3D" id="2.60.40.1190">
    <property type="match status" value="1"/>
</dbReference>
<dbReference type="Proteomes" id="UP000298277">
    <property type="component" value="Unassembled WGS sequence"/>
</dbReference>
<evidence type="ECO:0000313" key="3">
    <source>
        <dbReference type="Proteomes" id="UP000298277"/>
    </source>
</evidence>
<reference evidence="2" key="1">
    <citation type="journal article" date="2019" name="PLoS Negl. Trop. Dis.">
        <title>Revisiting the worldwide diversity of Leptospira species in the environment.</title>
        <authorList>
            <person name="Vincent A.T."/>
            <person name="Schiettekatte O."/>
            <person name="Bourhy P."/>
            <person name="Veyrier F.J."/>
            <person name="Picardeau M."/>
        </authorList>
    </citation>
    <scope>NUCLEOTIDE SEQUENCE [LARGE SCALE GENOMIC DNA]</scope>
    <source>
        <strain evidence="2">201800299</strain>
    </source>
</reference>
<evidence type="ECO:0000259" key="1">
    <source>
        <dbReference type="Pfam" id="PF06452"/>
    </source>
</evidence>
<proteinExistence type="predicted"/>
<name>A0A5F1YB44_9LEPT</name>
<comment type="caution">
    <text evidence="2">The sequence shown here is derived from an EMBL/GenBank/DDBJ whole genome shotgun (WGS) entry which is preliminary data.</text>
</comment>
<dbReference type="GO" id="GO:0030246">
    <property type="term" value="F:carbohydrate binding"/>
    <property type="evidence" value="ECO:0007669"/>
    <property type="project" value="InterPro"/>
</dbReference>
<dbReference type="Pfam" id="PF06452">
    <property type="entry name" value="CBM9_1"/>
    <property type="match status" value="1"/>
</dbReference>
<organism evidence="2 3">
    <name type="scientific">Leptospira gomenensis</name>
    <dbReference type="NCBI Taxonomy" id="2484974"/>
    <lineage>
        <taxon>Bacteria</taxon>
        <taxon>Pseudomonadati</taxon>
        <taxon>Spirochaetota</taxon>
        <taxon>Spirochaetia</taxon>
        <taxon>Leptospirales</taxon>
        <taxon>Leptospiraceae</taxon>
        <taxon>Leptospira</taxon>
    </lineage>
</organism>
<feature type="domain" description="Carbohydrate-binding" evidence="1">
    <location>
        <begin position="258"/>
        <end position="430"/>
    </location>
</feature>
<keyword evidence="3" id="KW-1185">Reference proteome</keyword>